<comment type="pathway">
    <text evidence="1 7">Amine and polyamine biosynthesis; betaine biosynthesis via choline pathway [regulation].</text>
</comment>
<dbReference type="InterPro" id="IPR017757">
    <property type="entry name" value="Tscrpt_rep_BetI"/>
</dbReference>
<feature type="DNA-binding region" description="H-T-H motif" evidence="7 8">
    <location>
        <begin position="31"/>
        <end position="50"/>
    </location>
</feature>
<dbReference type="InterPro" id="IPR023772">
    <property type="entry name" value="DNA-bd_HTH_TetR-type_CS"/>
</dbReference>
<evidence type="ECO:0000313" key="10">
    <source>
        <dbReference type="EMBL" id="MCZ2720071.1"/>
    </source>
</evidence>
<dbReference type="RefSeq" id="WP_269121690.1">
    <property type="nucleotide sequence ID" value="NZ_JAPUBN010000001.1"/>
</dbReference>
<evidence type="ECO:0000256" key="4">
    <source>
        <dbReference type="ARBA" id="ARBA00023125"/>
    </source>
</evidence>
<evidence type="ECO:0000256" key="5">
    <source>
        <dbReference type="ARBA" id="ARBA00023163"/>
    </source>
</evidence>
<dbReference type="InterPro" id="IPR036271">
    <property type="entry name" value="Tet_transcr_reg_TetR-rel_C_sf"/>
</dbReference>
<reference evidence="10" key="1">
    <citation type="submission" date="2022-12" db="EMBL/GenBank/DDBJ databases">
        <title>Marinomonas 15G1-11 sp. nov, isolated from marine algae.</title>
        <authorList>
            <person name="Butt M."/>
            <person name="Choi D.G."/>
            <person name="Kim J.M."/>
            <person name="Lee J.K."/>
            <person name="Baek J.H."/>
            <person name="Jeon C.O."/>
        </authorList>
    </citation>
    <scope>NUCLEOTIDE SEQUENCE</scope>
    <source>
        <strain evidence="10">15G1-11</strain>
    </source>
</reference>
<keyword evidence="3 7" id="KW-0805">Transcription regulation</keyword>
<evidence type="ECO:0000256" key="1">
    <source>
        <dbReference type="ARBA" id="ARBA00004719"/>
    </source>
</evidence>
<name>A0ABT4JPK2_9GAMM</name>
<comment type="function">
    <text evidence="6">Repressor involved in the biosynthesis of the osmoprotectant glycine betaine. It represses transcription of the choline transporter BetT and the genes of BetAB involved in the synthesis of glycine betaine.</text>
</comment>
<dbReference type="SUPFAM" id="SSF48498">
    <property type="entry name" value="Tetracyclin repressor-like, C-terminal domain"/>
    <property type="match status" value="1"/>
</dbReference>
<dbReference type="Pfam" id="PF13977">
    <property type="entry name" value="TetR_C_6"/>
    <property type="match status" value="1"/>
</dbReference>
<dbReference type="PRINTS" id="PR00455">
    <property type="entry name" value="HTHTETR"/>
</dbReference>
<dbReference type="PROSITE" id="PS50977">
    <property type="entry name" value="HTH_TETR_2"/>
    <property type="match status" value="1"/>
</dbReference>
<dbReference type="InterPro" id="IPR050624">
    <property type="entry name" value="HTH-type_Tx_Regulator"/>
</dbReference>
<comment type="caution">
    <text evidence="10">The sequence shown here is derived from an EMBL/GenBank/DDBJ whole genome shotgun (WGS) entry which is preliminary data.</text>
</comment>
<evidence type="ECO:0000256" key="8">
    <source>
        <dbReference type="PROSITE-ProRule" id="PRU00335"/>
    </source>
</evidence>
<evidence type="ECO:0000259" key="9">
    <source>
        <dbReference type="PROSITE" id="PS50977"/>
    </source>
</evidence>
<sequence length="192" mass="21406">MPKVGMPAIRKPQLIQAAIEAIDERGFSGATVSVIGKKAGVSPAIINHYFGGKNGLLEETMKSLIREFFLLLKQELVRGKKASGIDKVMIIVKTSFSHSQTQPEVVKVWMGFWALAMHSHVFLRLQRVYSKRLKTALVMELKAILDIQKAREVAHIVASLIDGMWLRGSLDGGINKSYSTKLIRSYLELEIS</sequence>
<keyword evidence="4 7" id="KW-0238">DNA-binding</keyword>
<evidence type="ECO:0000256" key="6">
    <source>
        <dbReference type="ARBA" id="ARBA00024936"/>
    </source>
</evidence>
<dbReference type="Pfam" id="PF00440">
    <property type="entry name" value="TetR_N"/>
    <property type="match status" value="1"/>
</dbReference>
<evidence type="ECO:0000256" key="2">
    <source>
        <dbReference type="ARBA" id="ARBA00022491"/>
    </source>
</evidence>
<accession>A0ABT4JPK2</accession>
<evidence type="ECO:0000256" key="7">
    <source>
        <dbReference type="HAMAP-Rule" id="MF_00768"/>
    </source>
</evidence>
<dbReference type="HAMAP" id="MF_00768">
    <property type="entry name" value="HTH_type_BetI"/>
    <property type="match status" value="1"/>
</dbReference>
<dbReference type="InterPro" id="IPR009057">
    <property type="entry name" value="Homeodomain-like_sf"/>
</dbReference>
<dbReference type="NCBIfam" id="NF001978">
    <property type="entry name" value="PRK00767.1"/>
    <property type="match status" value="1"/>
</dbReference>
<feature type="domain" description="HTH tetR-type" evidence="9">
    <location>
        <begin position="8"/>
        <end position="68"/>
    </location>
</feature>
<dbReference type="EMBL" id="JAPUBN010000001">
    <property type="protein sequence ID" value="MCZ2720071.1"/>
    <property type="molecule type" value="Genomic_DNA"/>
</dbReference>
<keyword evidence="11" id="KW-1185">Reference proteome</keyword>
<dbReference type="SUPFAM" id="SSF46689">
    <property type="entry name" value="Homeodomain-like"/>
    <property type="match status" value="1"/>
</dbReference>
<dbReference type="PANTHER" id="PTHR43479:SF11">
    <property type="entry name" value="ACREF_ENVCD OPERON REPRESSOR-RELATED"/>
    <property type="match status" value="1"/>
</dbReference>
<dbReference type="Proteomes" id="UP001149719">
    <property type="component" value="Unassembled WGS sequence"/>
</dbReference>
<evidence type="ECO:0000313" key="11">
    <source>
        <dbReference type="Proteomes" id="UP001149719"/>
    </source>
</evidence>
<dbReference type="PANTHER" id="PTHR43479">
    <property type="entry name" value="ACREF/ENVCD OPERON REPRESSOR-RELATED"/>
    <property type="match status" value="1"/>
</dbReference>
<protein>
    <recommendedName>
        <fullName evidence="7">HTH-type transcriptional regulator BetI</fullName>
    </recommendedName>
</protein>
<dbReference type="PROSITE" id="PS01081">
    <property type="entry name" value="HTH_TETR_1"/>
    <property type="match status" value="1"/>
</dbReference>
<evidence type="ECO:0000256" key="3">
    <source>
        <dbReference type="ARBA" id="ARBA00023015"/>
    </source>
</evidence>
<dbReference type="InterPro" id="IPR001647">
    <property type="entry name" value="HTH_TetR"/>
</dbReference>
<comment type="function">
    <text evidence="7">Repressor involved in choline regulation of the bet genes.</text>
</comment>
<proteinExistence type="inferred from homology"/>
<keyword evidence="5 7" id="KW-0804">Transcription</keyword>
<gene>
    <name evidence="7 10" type="primary">betI</name>
    <name evidence="10" type="ORF">O1D97_00040</name>
</gene>
<dbReference type="InterPro" id="IPR039538">
    <property type="entry name" value="BetI_C"/>
</dbReference>
<keyword evidence="2 7" id="KW-0678">Repressor</keyword>
<organism evidence="10 11">
    <name type="scientific">Marinomonas phaeophyticola</name>
    <dbReference type="NCBI Taxonomy" id="3004091"/>
    <lineage>
        <taxon>Bacteria</taxon>
        <taxon>Pseudomonadati</taxon>
        <taxon>Pseudomonadota</taxon>
        <taxon>Gammaproteobacteria</taxon>
        <taxon>Oceanospirillales</taxon>
        <taxon>Oceanospirillaceae</taxon>
        <taxon>Marinomonas</taxon>
    </lineage>
</organism>
<dbReference type="Gene3D" id="1.10.357.10">
    <property type="entry name" value="Tetracycline Repressor, domain 2"/>
    <property type="match status" value="1"/>
</dbReference>